<reference evidence="1" key="2">
    <citation type="journal article" date="2015" name="Data Brief">
        <title>Shoot transcriptome of the giant reed, Arundo donax.</title>
        <authorList>
            <person name="Barrero R.A."/>
            <person name="Guerrero F.D."/>
            <person name="Moolhuijzen P."/>
            <person name="Goolsby J.A."/>
            <person name="Tidwell J."/>
            <person name="Bellgard S.E."/>
            <person name="Bellgard M.I."/>
        </authorList>
    </citation>
    <scope>NUCLEOTIDE SEQUENCE</scope>
    <source>
        <tissue evidence="1">Shoot tissue taken approximately 20 cm above the soil surface</tissue>
    </source>
</reference>
<sequence>MQLEEYVSKLLSSNKQIWEEKKQRYAGIHHNLKEEYSHLIMYA</sequence>
<protein>
    <submittedName>
        <fullName evidence="1">Uncharacterized protein</fullName>
    </submittedName>
</protein>
<dbReference type="AlphaFoldDB" id="A0A0A9EGI2"/>
<reference evidence="1" key="1">
    <citation type="submission" date="2014-09" db="EMBL/GenBank/DDBJ databases">
        <authorList>
            <person name="Magalhaes I.L.F."/>
            <person name="Oliveira U."/>
            <person name="Santos F.R."/>
            <person name="Vidigal T.H.D.A."/>
            <person name="Brescovit A.D."/>
            <person name="Santos A.J."/>
        </authorList>
    </citation>
    <scope>NUCLEOTIDE SEQUENCE</scope>
    <source>
        <tissue evidence="1">Shoot tissue taken approximately 20 cm above the soil surface</tissue>
    </source>
</reference>
<name>A0A0A9EGI2_ARUDO</name>
<accession>A0A0A9EGI2</accession>
<dbReference type="EMBL" id="GBRH01198011">
    <property type="protein sequence ID" value="JAD99884.1"/>
    <property type="molecule type" value="Transcribed_RNA"/>
</dbReference>
<proteinExistence type="predicted"/>
<organism evidence="1">
    <name type="scientific">Arundo donax</name>
    <name type="common">Giant reed</name>
    <name type="synonym">Donax arundinaceus</name>
    <dbReference type="NCBI Taxonomy" id="35708"/>
    <lineage>
        <taxon>Eukaryota</taxon>
        <taxon>Viridiplantae</taxon>
        <taxon>Streptophyta</taxon>
        <taxon>Embryophyta</taxon>
        <taxon>Tracheophyta</taxon>
        <taxon>Spermatophyta</taxon>
        <taxon>Magnoliopsida</taxon>
        <taxon>Liliopsida</taxon>
        <taxon>Poales</taxon>
        <taxon>Poaceae</taxon>
        <taxon>PACMAD clade</taxon>
        <taxon>Arundinoideae</taxon>
        <taxon>Arundineae</taxon>
        <taxon>Arundo</taxon>
    </lineage>
</organism>
<evidence type="ECO:0000313" key="1">
    <source>
        <dbReference type="EMBL" id="JAD99884.1"/>
    </source>
</evidence>